<dbReference type="GeneID" id="90988253"/>
<dbReference type="STRING" id="754035.Mesau_00727"/>
<evidence type="ECO:0000313" key="3">
    <source>
        <dbReference type="Proteomes" id="UP000010998"/>
    </source>
</evidence>
<evidence type="ECO:0000259" key="1">
    <source>
        <dbReference type="SMART" id="SM00901"/>
    </source>
</evidence>
<sequence length="367" mass="41673">MLYGQWQGSFQGTNSGEVVFDADRQGQRVVGSAYAYDASGLPGVLVRFDLPGNVARQTATLPVELLHPTEARLMPLAEATARFPGVTFPATVQMTLQAGQRTLNITWTSSAGTQGTATLWPSKAAKPSTYKGERGIRTWAQFKKFATNLEPDRFIFRGQSMGHRLRTAFHRTRRKDLLLYLFKDVPMLHRVLTAQTRHLFDLNDPRQMGAFLNLAQHHGFPTPLLDWSHSPFVAAYFAFTGDPRPSADSRKVRILMFDRREWAARYPQLQYLTLCRPHFSLLEALAIENERAIPQQSLSTVTNVDDIETYIRAREADTGYRFLRVFDLLRSERETVERELRLMGITAASMFPGLEGACTELKRRLFN</sequence>
<dbReference type="RefSeq" id="WP_015314685.1">
    <property type="nucleotide sequence ID" value="NC_019973.1"/>
</dbReference>
<dbReference type="InterPro" id="IPR014966">
    <property type="entry name" value="FRG-dom"/>
</dbReference>
<evidence type="ECO:0000313" key="2">
    <source>
        <dbReference type="EMBL" id="AGB43213.1"/>
    </source>
</evidence>
<dbReference type="Proteomes" id="UP000010998">
    <property type="component" value="Chromosome"/>
</dbReference>
<dbReference type="AlphaFoldDB" id="L0KGM1"/>
<dbReference type="KEGG" id="mam:Mesau_00727"/>
<dbReference type="OrthoDB" id="9816036at2"/>
<feature type="domain" description="FRG" evidence="1">
    <location>
        <begin position="150"/>
        <end position="254"/>
    </location>
</feature>
<reference evidence="3" key="1">
    <citation type="submission" date="2012-02" db="EMBL/GenBank/DDBJ databases">
        <title>Complete sequence of Mesorhizobium australicum WSM2073.</title>
        <authorList>
            <person name="Lucas S."/>
            <person name="Han J."/>
            <person name="Lapidus A."/>
            <person name="Cheng J.-F."/>
            <person name="Goodwin L."/>
            <person name="Pitluck S."/>
            <person name="Peters L."/>
            <person name="Gu W."/>
            <person name="Detter J.C."/>
            <person name="Han C."/>
            <person name="Tapia R."/>
            <person name="Land M."/>
            <person name="Hauser L."/>
            <person name="Kyrpides N."/>
            <person name="Ivanova N."/>
            <person name="Pagani I."/>
            <person name="Reeve W.G."/>
            <person name="Howieson J.G."/>
            <person name="Tiwari R.P."/>
            <person name="O'Hara G.W."/>
            <person name="Atkins C.A."/>
            <person name="Ronson C.W."/>
            <person name="Nandasena K.G."/>
            <person name="Woyke T."/>
        </authorList>
    </citation>
    <scope>NUCLEOTIDE SEQUENCE [LARGE SCALE GENOMIC DNA]</scope>
    <source>
        <strain evidence="3">LMG 24608 / HAMBI 3006 / WSM2073</strain>
    </source>
</reference>
<dbReference type="Pfam" id="PF08867">
    <property type="entry name" value="FRG"/>
    <property type="match status" value="1"/>
</dbReference>
<name>L0KGM1_MESAW</name>
<protein>
    <submittedName>
        <fullName evidence="2">FRG domain protein</fullName>
    </submittedName>
</protein>
<gene>
    <name evidence="2" type="ordered locus">Mesau_00727</name>
</gene>
<dbReference type="HOGENOM" id="CLU_773470_0_0_5"/>
<accession>L0KGM1</accession>
<organism evidence="2 3">
    <name type="scientific">Mesorhizobium australicum (strain HAMBI 3006 / LMG 24608 / WSM2073)</name>
    <dbReference type="NCBI Taxonomy" id="754035"/>
    <lineage>
        <taxon>Bacteria</taxon>
        <taxon>Pseudomonadati</taxon>
        <taxon>Pseudomonadota</taxon>
        <taxon>Alphaproteobacteria</taxon>
        <taxon>Hyphomicrobiales</taxon>
        <taxon>Phyllobacteriaceae</taxon>
        <taxon>Mesorhizobium</taxon>
    </lineage>
</organism>
<dbReference type="EMBL" id="CP003358">
    <property type="protein sequence ID" value="AGB43213.1"/>
    <property type="molecule type" value="Genomic_DNA"/>
</dbReference>
<dbReference type="SMART" id="SM00901">
    <property type="entry name" value="FRG"/>
    <property type="match status" value="1"/>
</dbReference>
<dbReference type="eggNOG" id="ENOG5032SNT">
    <property type="taxonomic scope" value="Bacteria"/>
</dbReference>
<proteinExistence type="predicted"/>
<keyword evidence="3" id="KW-1185">Reference proteome</keyword>